<dbReference type="GO" id="GO:0005576">
    <property type="term" value="C:extracellular region"/>
    <property type="evidence" value="ECO:0007669"/>
    <property type="project" value="UniProtKB-SubCell"/>
</dbReference>
<keyword evidence="8" id="KW-0449">Lipoprotein</keyword>
<evidence type="ECO:0000256" key="7">
    <source>
        <dbReference type="ARBA" id="ARBA00023157"/>
    </source>
</evidence>
<dbReference type="Proteomes" id="UP000266188">
    <property type="component" value="Unassembled WGS sequence"/>
</dbReference>
<sequence length="179" mass="18641">MHLSLPVALLGLAAFVTADTPKSYDQWVKEFPSCAQSCMDDWYDNTIADKCGKDAKSSTESKDVSCVCTAKGKISDLRDDAQDLSSCVQKKCADADSSDVEKVSDAMDDLFKMCSSSFSDSDSDSSSSGSSSSSDSSSDSSKSSDSSDSGNSEEDAAPGLSRNLPAMVGTVGLLAMVLA</sequence>
<comment type="caution">
    <text evidence="13">The sequence shown here is derived from an EMBL/GenBank/DDBJ whole genome shotgun (WGS) entry which is preliminary data.</text>
</comment>
<keyword evidence="9" id="KW-0408">Iron</keyword>
<protein>
    <recommendedName>
        <fullName evidence="12">CFEM domain-containing protein</fullName>
    </recommendedName>
</protein>
<dbReference type="GO" id="GO:0098552">
    <property type="term" value="C:side of membrane"/>
    <property type="evidence" value="ECO:0007669"/>
    <property type="project" value="UniProtKB-KW"/>
</dbReference>
<proteinExistence type="inferred from homology"/>
<keyword evidence="9" id="KW-0479">Metal-binding</keyword>
<dbReference type="EMBL" id="MVGC01000119">
    <property type="protein sequence ID" value="RJE23481.1"/>
    <property type="molecule type" value="Genomic_DNA"/>
</dbReference>
<accession>A0A3A3A2A6</accession>
<feature type="region of interest" description="Disordered" evidence="10">
    <location>
        <begin position="117"/>
        <end position="164"/>
    </location>
</feature>
<name>A0A3A3A2A6_9EURO</name>
<evidence type="ECO:0000256" key="6">
    <source>
        <dbReference type="ARBA" id="ARBA00022729"/>
    </source>
</evidence>
<keyword evidence="9" id="KW-0349">Heme</keyword>
<evidence type="ECO:0000256" key="2">
    <source>
        <dbReference type="ARBA" id="ARBA00004613"/>
    </source>
</evidence>
<evidence type="ECO:0000259" key="12">
    <source>
        <dbReference type="PROSITE" id="PS52012"/>
    </source>
</evidence>
<evidence type="ECO:0000256" key="3">
    <source>
        <dbReference type="ARBA" id="ARBA00010031"/>
    </source>
</evidence>
<evidence type="ECO:0000256" key="9">
    <source>
        <dbReference type="PROSITE-ProRule" id="PRU01356"/>
    </source>
</evidence>
<dbReference type="InterPro" id="IPR008427">
    <property type="entry name" value="Extracellular_membr_CFEM_dom"/>
</dbReference>
<dbReference type="GO" id="GO:0046872">
    <property type="term" value="F:metal ion binding"/>
    <property type="evidence" value="ECO:0007669"/>
    <property type="project" value="UniProtKB-UniRule"/>
</dbReference>
<keyword evidence="7" id="KW-1015">Disulfide bond</keyword>
<evidence type="ECO:0000256" key="5">
    <source>
        <dbReference type="ARBA" id="ARBA00022622"/>
    </source>
</evidence>
<evidence type="ECO:0000256" key="1">
    <source>
        <dbReference type="ARBA" id="ARBA00004589"/>
    </source>
</evidence>
<evidence type="ECO:0000256" key="4">
    <source>
        <dbReference type="ARBA" id="ARBA00022525"/>
    </source>
</evidence>
<gene>
    <name evidence="13" type="ORF">PHISCL_04194</name>
</gene>
<evidence type="ECO:0000313" key="14">
    <source>
        <dbReference type="Proteomes" id="UP000266188"/>
    </source>
</evidence>
<comment type="caution">
    <text evidence="9">Lacks conserved residue(s) required for the propagation of feature annotation.</text>
</comment>
<keyword evidence="6 11" id="KW-0732">Signal</keyword>
<keyword evidence="5" id="KW-0472">Membrane</keyword>
<comment type="subcellular location">
    <subcellularLocation>
        <location evidence="1">Membrane</location>
        <topology evidence="1">Lipid-anchor</topology>
        <topology evidence="1">GPI-anchor</topology>
    </subcellularLocation>
    <subcellularLocation>
        <location evidence="2">Secreted</location>
    </subcellularLocation>
</comment>
<dbReference type="PROSITE" id="PS52012">
    <property type="entry name" value="CFEM"/>
    <property type="match status" value="1"/>
</dbReference>
<feature type="binding site" description="axial binding residue" evidence="9">
    <location>
        <position position="63"/>
    </location>
    <ligand>
        <name>heme</name>
        <dbReference type="ChEBI" id="CHEBI:30413"/>
    </ligand>
    <ligandPart>
        <name>Fe</name>
        <dbReference type="ChEBI" id="CHEBI:18248"/>
    </ligandPart>
</feature>
<keyword evidence="4" id="KW-0964">Secreted</keyword>
<dbReference type="OrthoDB" id="4425669at2759"/>
<organism evidence="13 14">
    <name type="scientific">Aspergillus sclerotialis</name>
    <dbReference type="NCBI Taxonomy" id="2070753"/>
    <lineage>
        <taxon>Eukaryota</taxon>
        <taxon>Fungi</taxon>
        <taxon>Dikarya</taxon>
        <taxon>Ascomycota</taxon>
        <taxon>Pezizomycotina</taxon>
        <taxon>Eurotiomycetes</taxon>
        <taxon>Eurotiomycetidae</taxon>
        <taxon>Eurotiales</taxon>
        <taxon>Aspergillaceae</taxon>
        <taxon>Aspergillus</taxon>
        <taxon>Aspergillus subgen. Polypaecilum</taxon>
    </lineage>
</organism>
<dbReference type="AlphaFoldDB" id="A0A3A3A2A6"/>
<keyword evidence="5" id="KW-0336">GPI-anchor</keyword>
<evidence type="ECO:0000313" key="13">
    <source>
        <dbReference type="EMBL" id="RJE23481.1"/>
    </source>
</evidence>
<comment type="similarity">
    <text evidence="3">Belongs to the RBT5 family.</text>
</comment>
<feature type="compositionally biased region" description="Low complexity" evidence="10">
    <location>
        <begin position="117"/>
        <end position="149"/>
    </location>
</feature>
<evidence type="ECO:0000256" key="11">
    <source>
        <dbReference type="SAM" id="SignalP"/>
    </source>
</evidence>
<feature type="domain" description="CFEM" evidence="12">
    <location>
        <begin position="2"/>
        <end position="141"/>
    </location>
</feature>
<feature type="chain" id="PRO_5017285686" description="CFEM domain-containing protein" evidence="11">
    <location>
        <begin position="19"/>
        <end position="179"/>
    </location>
</feature>
<reference evidence="14" key="1">
    <citation type="submission" date="2017-02" db="EMBL/GenBank/DDBJ databases">
        <authorList>
            <person name="Tafer H."/>
            <person name="Lopandic K."/>
        </authorList>
    </citation>
    <scope>NUCLEOTIDE SEQUENCE [LARGE SCALE GENOMIC DNA]</scope>
    <source>
        <strain evidence="14">CBS 366.77</strain>
    </source>
</reference>
<keyword evidence="14" id="KW-1185">Reference proteome</keyword>
<evidence type="ECO:0000256" key="10">
    <source>
        <dbReference type="SAM" id="MobiDB-lite"/>
    </source>
</evidence>
<feature type="signal peptide" evidence="11">
    <location>
        <begin position="1"/>
        <end position="18"/>
    </location>
</feature>
<evidence type="ECO:0000256" key="8">
    <source>
        <dbReference type="ARBA" id="ARBA00023288"/>
    </source>
</evidence>
<keyword evidence="5" id="KW-0325">Glycoprotein</keyword>